<dbReference type="InterPro" id="IPR016047">
    <property type="entry name" value="M23ase_b-sheet_dom"/>
</dbReference>
<evidence type="ECO:0000256" key="2">
    <source>
        <dbReference type="SAM" id="Phobius"/>
    </source>
</evidence>
<dbReference type="Proteomes" id="UP000034430">
    <property type="component" value="Unassembled WGS sequence"/>
</dbReference>
<feature type="transmembrane region" description="Helical" evidence="2">
    <location>
        <begin position="12"/>
        <end position="30"/>
    </location>
</feature>
<dbReference type="InterPro" id="IPR050570">
    <property type="entry name" value="Cell_wall_metabolism_enzyme"/>
</dbReference>
<comment type="caution">
    <text evidence="4">The sequence shown here is derived from an EMBL/GenBank/DDBJ whole genome shotgun (WGS) entry which is preliminary data.</text>
</comment>
<dbReference type="EMBL" id="LBTU01000026">
    <property type="protein sequence ID" value="KKQ46792.1"/>
    <property type="molecule type" value="Genomic_DNA"/>
</dbReference>
<dbReference type="PANTHER" id="PTHR21666">
    <property type="entry name" value="PEPTIDASE-RELATED"/>
    <property type="match status" value="1"/>
</dbReference>
<reference evidence="4 5" key="1">
    <citation type="journal article" date="2015" name="Nature">
        <title>rRNA introns, odd ribosomes, and small enigmatic genomes across a large radiation of phyla.</title>
        <authorList>
            <person name="Brown C.T."/>
            <person name="Hug L.A."/>
            <person name="Thomas B.C."/>
            <person name="Sharon I."/>
            <person name="Castelle C.J."/>
            <person name="Singh A."/>
            <person name="Wilkins M.J."/>
            <person name="Williams K.H."/>
            <person name="Banfield J.F."/>
        </authorList>
    </citation>
    <scope>NUCLEOTIDE SEQUENCE [LARGE SCALE GENOMIC DNA]</scope>
</reference>
<name>A0A0G0HWY2_9BACT</name>
<feature type="domain" description="M23ase beta-sheet core" evidence="3">
    <location>
        <begin position="306"/>
        <end position="401"/>
    </location>
</feature>
<sequence length="439" mass="49037">MKLYLDYKKLFNTILIFFILLMPFGVFPPLQRIVGETISYAETAEEIKNKINQKNLDIVKLEEQIKTYQNELDVLGKQKNSLSVSLKQLDLTKKKLMTDISVTQNKIDKTNLKIKELNSDIGDKQNSIANNIDSIAMEIRKTNEFELKSVLQTVLSEGDFTTIWNDIDNIVTVREKIRENIIELKEVKGDLEDTRGETVKAKNELVALKQELADQQKIVIQNTNEKNKLLTQTKNNETNYQKLVKEQLAKKLAFEKELRDYESQLKFILDPSSLPNAGVLSWPLDNIFVTQEFGAKTGPHRTYASGHSGTDFRARTPLPVKAMAEGVVKGIGNTDTSCPGASFGKWILIEYNNGLSSTFGHLSLIKVAEGKKVGRGEVVGYSGGTGRVTGPHLHVSLYASGAVKVETVPSVSCSGKILKQPIAAINAYLDPMYYLPPLR</sequence>
<dbReference type="GO" id="GO:0004222">
    <property type="term" value="F:metalloendopeptidase activity"/>
    <property type="evidence" value="ECO:0007669"/>
    <property type="project" value="TreeGrafter"/>
</dbReference>
<feature type="coiled-coil region" evidence="1">
    <location>
        <begin position="44"/>
        <end position="120"/>
    </location>
</feature>
<dbReference type="PANTHER" id="PTHR21666:SF285">
    <property type="entry name" value="M23 FAMILY METALLOPEPTIDASE"/>
    <property type="match status" value="1"/>
</dbReference>
<evidence type="ECO:0000256" key="1">
    <source>
        <dbReference type="SAM" id="Coils"/>
    </source>
</evidence>
<evidence type="ECO:0000259" key="3">
    <source>
        <dbReference type="Pfam" id="PF01551"/>
    </source>
</evidence>
<feature type="coiled-coil region" evidence="1">
    <location>
        <begin position="174"/>
        <end position="218"/>
    </location>
</feature>
<keyword evidence="2" id="KW-0812">Transmembrane</keyword>
<keyword evidence="2" id="KW-1133">Transmembrane helix</keyword>
<dbReference type="CDD" id="cd12797">
    <property type="entry name" value="M23_peptidase"/>
    <property type="match status" value="1"/>
</dbReference>
<dbReference type="InterPro" id="IPR011055">
    <property type="entry name" value="Dup_hybrid_motif"/>
</dbReference>
<keyword evidence="2" id="KW-0472">Membrane</keyword>
<dbReference type="Pfam" id="PF01551">
    <property type="entry name" value="Peptidase_M23"/>
    <property type="match status" value="1"/>
</dbReference>
<gene>
    <name evidence="4" type="ORF">US65_C0026G0010</name>
</gene>
<proteinExistence type="predicted"/>
<dbReference type="Gene3D" id="6.10.250.3150">
    <property type="match status" value="1"/>
</dbReference>
<keyword evidence="1" id="KW-0175">Coiled coil</keyword>
<dbReference type="AlphaFoldDB" id="A0A0G0HWY2"/>
<protein>
    <submittedName>
        <fullName evidence="4">Peptidase M23 family protein</fullName>
    </submittedName>
</protein>
<organism evidence="4 5">
    <name type="scientific">Candidatus Yanofskybacteria bacterium GW2011_GWC2_37_9</name>
    <dbReference type="NCBI Taxonomy" id="1619028"/>
    <lineage>
        <taxon>Bacteria</taxon>
        <taxon>Candidatus Yanofskyibacteriota</taxon>
    </lineage>
</organism>
<evidence type="ECO:0000313" key="5">
    <source>
        <dbReference type="Proteomes" id="UP000034430"/>
    </source>
</evidence>
<dbReference type="Gene3D" id="2.70.70.10">
    <property type="entry name" value="Glucose Permease (Domain IIA)"/>
    <property type="match status" value="1"/>
</dbReference>
<accession>A0A0G0HWY2</accession>
<dbReference type="SUPFAM" id="SSF51261">
    <property type="entry name" value="Duplicated hybrid motif"/>
    <property type="match status" value="1"/>
</dbReference>
<evidence type="ECO:0000313" key="4">
    <source>
        <dbReference type="EMBL" id="KKQ46792.1"/>
    </source>
</evidence>